<organism evidence="11 12">
    <name type="scientific">Luedemannella flava</name>
    <dbReference type="NCBI Taxonomy" id="349316"/>
    <lineage>
        <taxon>Bacteria</taxon>
        <taxon>Bacillati</taxon>
        <taxon>Actinomycetota</taxon>
        <taxon>Actinomycetes</taxon>
        <taxon>Micromonosporales</taxon>
        <taxon>Micromonosporaceae</taxon>
        <taxon>Luedemannella</taxon>
    </lineage>
</organism>
<keyword evidence="8" id="KW-0460">Magnesium</keyword>
<comment type="caution">
    <text evidence="11">The sequence shown here is derived from an EMBL/GenBank/DDBJ whole genome shotgun (WGS) entry which is preliminary data.</text>
</comment>
<evidence type="ECO:0000256" key="10">
    <source>
        <dbReference type="SAM" id="SignalP"/>
    </source>
</evidence>
<dbReference type="PANTHER" id="PTHR11596">
    <property type="entry name" value="ALKALINE PHOSPHATASE"/>
    <property type="match status" value="1"/>
</dbReference>
<comment type="cofactor">
    <cofactor evidence="2">
        <name>Zn(2+)</name>
        <dbReference type="ChEBI" id="CHEBI:29105"/>
    </cofactor>
</comment>
<dbReference type="InterPro" id="IPR001952">
    <property type="entry name" value="Alkaline_phosphatase"/>
</dbReference>
<feature type="chain" id="PRO_5047316693" evidence="10">
    <location>
        <begin position="24"/>
        <end position="457"/>
    </location>
</feature>
<comment type="similarity">
    <text evidence="3 9">Belongs to the alkaline phosphatase family.</text>
</comment>
<reference evidence="11 12" key="1">
    <citation type="journal article" date="2019" name="Int. J. Syst. Evol. Microbiol.">
        <title>The Global Catalogue of Microorganisms (GCM) 10K type strain sequencing project: providing services to taxonomists for standard genome sequencing and annotation.</title>
        <authorList>
            <consortium name="The Broad Institute Genomics Platform"/>
            <consortium name="The Broad Institute Genome Sequencing Center for Infectious Disease"/>
            <person name="Wu L."/>
            <person name="Ma J."/>
        </authorList>
    </citation>
    <scope>NUCLEOTIDE SEQUENCE [LARGE SCALE GENOMIC DNA]</scope>
    <source>
        <strain evidence="11 12">JCM 13250</strain>
    </source>
</reference>
<evidence type="ECO:0000256" key="7">
    <source>
        <dbReference type="ARBA" id="ARBA00022833"/>
    </source>
</evidence>
<dbReference type="PRINTS" id="PR00113">
    <property type="entry name" value="ALKPHPHTASE"/>
</dbReference>
<evidence type="ECO:0000256" key="3">
    <source>
        <dbReference type="ARBA" id="ARBA00005984"/>
    </source>
</evidence>
<dbReference type="Proteomes" id="UP001500218">
    <property type="component" value="Unassembled WGS sequence"/>
</dbReference>
<evidence type="ECO:0000256" key="4">
    <source>
        <dbReference type="ARBA" id="ARBA00022553"/>
    </source>
</evidence>
<dbReference type="RefSeq" id="WP_344137888.1">
    <property type="nucleotide sequence ID" value="NZ_BAAALT010000226.1"/>
</dbReference>
<feature type="signal peptide" evidence="10">
    <location>
        <begin position="1"/>
        <end position="23"/>
    </location>
</feature>
<dbReference type="PANTHER" id="PTHR11596:SF5">
    <property type="entry name" value="ALKALINE PHOSPHATASE"/>
    <property type="match status" value="1"/>
</dbReference>
<dbReference type="SMART" id="SM00098">
    <property type="entry name" value="alkPPc"/>
    <property type="match status" value="1"/>
</dbReference>
<accession>A0ABN2MGF6</accession>
<dbReference type="Gene3D" id="3.40.720.10">
    <property type="entry name" value="Alkaline Phosphatase, subunit A"/>
    <property type="match status" value="1"/>
</dbReference>
<comment type="cofactor">
    <cofactor evidence="1">
        <name>Mg(2+)</name>
        <dbReference type="ChEBI" id="CHEBI:18420"/>
    </cofactor>
</comment>
<dbReference type="InterPro" id="IPR018299">
    <property type="entry name" value="Alkaline_phosphatase_AS"/>
</dbReference>
<dbReference type="CDD" id="cd16012">
    <property type="entry name" value="ALP"/>
    <property type="match status" value="1"/>
</dbReference>
<proteinExistence type="inferred from homology"/>
<keyword evidence="12" id="KW-1185">Reference proteome</keyword>
<evidence type="ECO:0000256" key="6">
    <source>
        <dbReference type="ARBA" id="ARBA00022801"/>
    </source>
</evidence>
<dbReference type="Pfam" id="PF00245">
    <property type="entry name" value="Alk_phosphatase"/>
    <property type="match status" value="1"/>
</dbReference>
<dbReference type="PROSITE" id="PS00123">
    <property type="entry name" value="ALKALINE_PHOSPHATASE"/>
    <property type="match status" value="1"/>
</dbReference>
<evidence type="ECO:0000313" key="12">
    <source>
        <dbReference type="Proteomes" id="UP001500218"/>
    </source>
</evidence>
<evidence type="ECO:0000256" key="9">
    <source>
        <dbReference type="RuleBase" id="RU003946"/>
    </source>
</evidence>
<evidence type="ECO:0000256" key="2">
    <source>
        <dbReference type="ARBA" id="ARBA00001947"/>
    </source>
</evidence>
<evidence type="ECO:0000313" key="11">
    <source>
        <dbReference type="EMBL" id="GAA1825994.1"/>
    </source>
</evidence>
<evidence type="ECO:0000256" key="5">
    <source>
        <dbReference type="ARBA" id="ARBA00022723"/>
    </source>
</evidence>
<keyword evidence="4" id="KW-0597">Phosphoprotein</keyword>
<dbReference type="SUPFAM" id="SSF53649">
    <property type="entry name" value="Alkaline phosphatase-like"/>
    <property type="match status" value="1"/>
</dbReference>
<dbReference type="NCBIfam" id="NF007810">
    <property type="entry name" value="PRK10518.1"/>
    <property type="match status" value="1"/>
</dbReference>
<keyword evidence="6" id="KW-0378">Hydrolase</keyword>
<evidence type="ECO:0000256" key="1">
    <source>
        <dbReference type="ARBA" id="ARBA00001946"/>
    </source>
</evidence>
<dbReference type="EMBL" id="BAAALT010000226">
    <property type="protein sequence ID" value="GAA1825994.1"/>
    <property type="molecule type" value="Genomic_DNA"/>
</dbReference>
<gene>
    <name evidence="11" type="primary">phoA</name>
    <name evidence="11" type="ORF">GCM10009682_52130</name>
</gene>
<keyword evidence="7" id="KW-0862">Zinc</keyword>
<dbReference type="InterPro" id="IPR017850">
    <property type="entry name" value="Alkaline_phosphatase_core_sf"/>
</dbReference>
<evidence type="ECO:0000256" key="8">
    <source>
        <dbReference type="ARBA" id="ARBA00022842"/>
    </source>
</evidence>
<sequence>MPISIPRRRLTVMLAAVPLAAAAALLLVNRPAPHNGDAAREAVLDGPARSVILLVGDGMGDSEITIARNYAVGAAGRLAMDSLPLTGSYTTYAVDRDGRPVYVTDSAASATGWATGHKTYNGAISVTPDGRAQPTILELAARAGYRTGNVTTAELTDATPAAIGAHVADRSCQGPADMAACPGQDRTRGGAGSIAEQLIANRVDVLLGGGGQRFNQLVQAGPFAGRPVSEEATAAGYTLVTDAAGLAGARSGGKLLGLFATGNLDLAWTGPRAAPYPANTSPVACTPNASRAAGQPQLSDLTAKAIALLDAPSAKKGFFLQVEGASIDKQDHAANPCGQIGETVEFDRAVKVALDYAGRHPDTLVIVTADHAHTSQIVEYPQTDDHHSPGAILTLRTAEGAPMVVSYATTLPGQSQDHTGTQVRVAAQGPDAFRVLGVTDQTDLFDTMAAALGVTPR</sequence>
<keyword evidence="5" id="KW-0479">Metal-binding</keyword>
<protein>
    <submittedName>
        <fullName evidence="11">Alkaline phosphatase</fullName>
    </submittedName>
</protein>
<keyword evidence="10" id="KW-0732">Signal</keyword>
<name>A0ABN2MGF6_9ACTN</name>